<feature type="transmembrane region" description="Helical" evidence="3">
    <location>
        <begin position="6"/>
        <end position="25"/>
    </location>
</feature>
<keyword evidence="2" id="KW-1003">Cell membrane</keyword>
<dbReference type="AlphaFoldDB" id="A0A7W8HYA3"/>
<feature type="transmembrane region" description="Helical" evidence="3">
    <location>
        <begin position="144"/>
        <end position="166"/>
    </location>
</feature>
<accession>A0A7W8HYA3</accession>
<sequence length="174" mass="17820">MSPPLRLAAVAGFALLMVVCAQIAVPMVPVPMTLQTFAVLLAGAMLGGWWGAAAVMLYLTMAAAGLPVLAEGGSGFDRFTGPTAGYLAAFPLAALVAGELSRRPMFRSPVTETALMIGAHLLILALGAAWLARSLGPADALANGFTPFLIGAVVKSAAVVLCATALRRLTLFRP</sequence>
<dbReference type="PIRSF" id="PIRSF016661">
    <property type="entry name" value="BioY"/>
    <property type="match status" value="1"/>
</dbReference>
<dbReference type="GO" id="GO:0005886">
    <property type="term" value="C:plasma membrane"/>
    <property type="evidence" value="ECO:0007669"/>
    <property type="project" value="UniProtKB-SubCell"/>
</dbReference>
<feature type="transmembrane region" description="Helical" evidence="3">
    <location>
        <begin position="84"/>
        <end position="101"/>
    </location>
</feature>
<feature type="transmembrane region" description="Helical" evidence="3">
    <location>
        <begin position="113"/>
        <end position="132"/>
    </location>
</feature>
<dbReference type="Gene3D" id="1.10.1760.20">
    <property type="match status" value="1"/>
</dbReference>
<dbReference type="EMBL" id="JACHFZ010000002">
    <property type="protein sequence ID" value="MBB5291894.1"/>
    <property type="molecule type" value="Genomic_DNA"/>
</dbReference>
<comment type="subcellular location">
    <subcellularLocation>
        <location evidence="2">Cell membrane</location>
        <topology evidence="2">Multi-pass membrane protein</topology>
    </subcellularLocation>
</comment>
<evidence type="ECO:0000256" key="2">
    <source>
        <dbReference type="PIRNR" id="PIRNR016661"/>
    </source>
</evidence>
<comment type="similarity">
    <text evidence="1 2">Belongs to the BioY family.</text>
</comment>
<evidence type="ECO:0000313" key="4">
    <source>
        <dbReference type="EMBL" id="MBB5291894.1"/>
    </source>
</evidence>
<keyword evidence="3" id="KW-1133">Transmembrane helix</keyword>
<dbReference type="PANTHER" id="PTHR34295:SF1">
    <property type="entry name" value="BIOTIN TRANSPORTER BIOY"/>
    <property type="match status" value="1"/>
</dbReference>
<feature type="transmembrane region" description="Helical" evidence="3">
    <location>
        <begin position="37"/>
        <end position="64"/>
    </location>
</feature>
<evidence type="ECO:0000256" key="3">
    <source>
        <dbReference type="SAM" id="Phobius"/>
    </source>
</evidence>
<dbReference type="PANTHER" id="PTHR34295">
    <property type="entry name" value="BIOTIN TRANSPORTER BIOY"/>
    <property type="match status" value="1"/>
</dbReference>
<keyword evidence="5" id="KW-1185">Reference proteome</keyword>
<dbReference type="RefSeq" id="WP_221247771.1">
    <property type="nucleotide sequence ID" value="NZ_BAAAFF010000005.1"/>
</dbReference>
<keyword evidence="2" id="KW-0813">Transport</keyword>
<keyword evidence="2 3" id="KW-0472">Membrane</keyword>
<protein>
    <recommendedName>
        <fullName evidence="2">Biotin transporter</fullName>
    </recommendedName>
</protein>
<dbReference type="Proteomes" id="UP000566663">
    <property type="component" value="Unassembled WGS sequence"/>
</dbReference>
<dbReference type="InterPro" id="IPR003784">
    <property type="entry name" value="BioY"/>
</dbReference>
<name>A0A7W8HYA3_9CAUL</name>
<keyword evidence="3" id="KW-0812">Transmembrane</keyword>
<reference evidence="4 5" key="1">
    <citation type="submission" date="2020-08" db="EMBL/GenBank/DDBJ databases">
        <title>Genomic Encyclopedia of Type Strains, Phase IV (KMG-IV): sequencing the most valuable type-strain genomes for metagenomic binning, comparative biology and taxonomic classification.</title>
        <authorList>
            <person name="Goeker M."/>
        </authorList>
    </citation>
    <scope>NUCLEOTIDE SEQUENCE [LARGE SCALE GENOMIC DNA]</scope>
    <source>
        <strain evidence="4 5">DSM 25335</strain>
    </source>
</reference>
<evidence type="ECO:0000256" key="1">
    <source>
        <dbReference type="ARBA" id="ARBA00010692"/>
    </source>
</evidence>
<dbReference type="Pfam" id="PF02632">
    <property type="entry name" value="BioY"/>
    <property type="match status" value="1"/>
</dbReference>
<dbReference type="GO" id="GO:0015225">
    <property type="term" value="F:biotin transmembrane transporter activity"/>
    <property type="evidence" value="ECO:0007669"/>
    <property type="project" value="UniProtKB-UniRule"/>
</dbReference>
<comment type="caution">
    <text evidence="4">The sequence shown here is derived from an EMBL/GenBank/DDBJ whole genome shotgun (WGS) entry which is preliminary data.</text>
</comment>
<organism evidence="4 5">
    <name type="scientific">Brevundimonas basaltis</name>
    <dbReference type="NCBI Taxonomy" id="472166"/>
    <lineage>
        <taxon>Bacteria</taxon>
        <taxon>Pseudomonadati</taxon>
        <taxon>Pseudomonadota</taxon>
        <taxon>Alphaproteobacteria</taxon>
        <taxon>Caulobacterales</taxon>
        <taxon>Caulobacteraceae</taxon>
        <taxon>Brevundimonas</taxon>
    </lineage>
</organism>
<gene>
    <name evidence="4" type="ORF">HNQ67_001408</name>
</gene>
<evidence type="ECO:0000313" key="5">
    <source>
        <dbReference type="Proteomes" id="UP000566663"/>
    </source>
</evidence>
<proteinExistence type="inferred from homology"/>